<dbReference type="Gene3D" id="3.40.50.1580">
    <property type="entry name" value="Nucleoside phosphorylase domain"/>
    <property type="match status" value="1"/>
</dbReference>
<dbReference type="SUPFAM" id="SSF53167">
    <property type="entry name" value="Purine and uridine phosphorylases"/>
    <property type="match status" value="1"/>
</dbReference>
<evidence type="ECO:0000259" key="1">
    <source>
        <dbReference type="Pfam" id="PF01048"/>
    </source>
</evidence>
<dbReference type="NCBIfam" id="TIGR03468">
    <property type="entry name" value="HpnG"/>
    <property type="match status" value="1"/>
</dbReference>
<accession>A0ABQ6CSP4</accession>
<dbReference type="EMBL" id="BSPC01000045">
    <property type="protein sequence ID" value="GLS21216.1"/>
    <property type="molecule type" value="Genomic_DNA"/>
</dbReference>
<evidence type="ECO:0000313" key="2">
    <source>
        <dbReference type="EMBL" id="GLS21216.1"/>
    </source>
</evidence>
<dbReference type="Proteomes" id="UP001156882">
    <property type="component" value="Unassembled WGS sequence"/>
</dbReference>
<dbReference type="Pfam" id="PF01048">
    <property type="entry name" value="PNP_UDP_1"/>
    <property type="match status" value="1"/>
</dbReference>
<feature type="domain" description="Nucleoside phosphorylase" evidence="1">
    <location>
        <begin position="10"/>
        <end position="149"/>
    </location>
</feature>
<reference evidence="3" key="1">
    <citation type="journal article" date="2019" name="Int. J. Syst. Evol. Microbiol.">
        <title>The Global Catalogue of Microorganisms (GCM) 10K type strain sequencing project: providing services to taxonomists for standard genome sequencing and annotation.</title>
        <authorList>
            <consortium name="The Broad Institute Genomics Platform"/>
            <consortium name="The Broad Institute Genome Sequencing Center for Infectious Disease"/>
            <person name="Wu L."/>
            <person name="Ma J."/>
        </authorList>
    </citation>
    <scope>NUCLEOTIDE SEQUENCE [LARGE SCALE GENOMIC DNA]</scope>
    <source>
        <strain evidence="3">NBRC 101365</strain>
    </source>
</reference>
<dbReference type="PANTHER" id="PTHR46832">
    <property type="entry name" value="5'-METHYLTHIOADENOSINE/S-ADENOSYLHOMOCYSTEINE NUCLEOSIDASE"/>
    <property type="match status" value="1"/>
</dbReference>
<comment type="caution">
    <text evidence="2">The sequence shown here is derived from an EMBL/GenBank/DDBJ whole genome shotgun (WGS) entry which is preliminary data.</text>
</comment>
<evidence type="ECO:0000313" key="3">
    <source>
        <dbReference type="Proteomes" id="UP001156882"/>
    </source>
</evidence>
<organism evidence="2 3">
    <name type="scientific">Labrys miyagiensis</name>
    <dbReference type="NCBI Taxonomy" id="346912"/>
    <lineage>
        <taxon>Bacteria</taxon>
        <taxon>Pseudomonadati</taxon>
        <taxon>Pseudomonadota</taxon>
        <taxon>Alphaproteobacteria</taxon>
        <taxon>Hyphomicrobiales</taxon>
        <taxon>Xanthobacteraceae</taxon>
        <taxon>Labrys</taxon>
    </lineage>
</organism>
<protein>
    <recommendedName>
        <fullName evidence="1">Nucleoside phosphorylase domain-containing protein</fullName>
    </recommendedName>
</protein>
<dbReference type="InterPro" id="IPR000845">
    <property type="entry name" value="Nucleoside_phosphorylase_d"/>
</dbReference>
<name>A0ABQ6CSP4_9HYPH</name>
<sequence>MSAEARIVHAVASETVCGAANAGFLRERLASALTSRRPAGLVSFGLAGGLAPDLAPGTLVLADWVAVPGCRWDTDSGWRQRLSEACDGAILAGVAGSDTPVATRLARQQLRSATGASIVDMESHIVADIAERMELPFVVIRAVADGAGSGLPPAALIALRPDGRPDLPRILANLARSPGQLPDLLRLARASRQAFASLGGVCRDLGPGLACPYFL</sequence>
<proteinExistence type="predicted"/>
<dbReference type="RefSeq" id="WP_284314266.1">
    <property type="nucleotide sequence ID" value="NZ_BSPC01000045.1"/>
</dbReference>
<dbReference type="InterPro" id="IPR017831">
    <property type="entry name" value="Hopanoid-assoc_phosphoryl_HpnG"/>
</dbReference>
<gene>
    <name evidence="2" type="ORF">GCM10007874_42330</name>
</gene>
<keyword evidence="3" id="KW-1185">Reference proteome</keyword>
<dbReference type="PANTHER" id="PTHR46832:SF1">
    <property type="entry name" value="5'-METHYLTHIOADENOSINE_S-ADENOSYLHOMOCYSTEINE NUCLEOSIDASE"/>
    <property type="match status" value="1"/>
</dbReference>
<dbReference type="InterPro" id="IPR035994">
    <property type="entry name" value="Nucleoside_phosphorylase_sf"/>
</dbReference>